<name>A0A4S8RE06_9HELO</name>
<evidence type="ECO:0000256" key="7">
    <source>
        <dbReference type="SAM" id="Phobius"/>
    </source>
</evidence>
<gene>
    <name evidence="9" type="ORF">BGAL_0006g00040</name>
</gene>
<feature type="transmembrane region" description="Helical" evidence="7">
    <location>
        <begin position="138"/>
        <end position="162"/>
    </location>
</feature>
<dbReference type="EMBL" id="PQXL01000006">
    <property type="protein sequence ID" value="THV55552.1"/>
    <property type="molecule type" value="Genomic_DNA"/>
</dbReference>
<dbReference type="InterPro" id="IPR049326">
    <property type="entry name" value="Rhodopsin_dom_fungi"/>
</dbReference>
<feature type="transmembrane region" description="Helical" evidence="7">
    <location>
        <begin position="174"/>
        <end position="198"/>
    </location>
</feature>
<dbReference type="Pfam" id="PF20684">
    <property type="entry name" value="Fung_rhodopsin"/>
    <property type="match status" value="1"/>
</dbReference>
<evidence type="ECO:0000256" key="6">
    <source>
        <dbReference type="SAM" id="MobiDB-lite"/>
    </source>
</evidence>
<dbReference type="PANTHER" id="PTHR33048">
    <property type="entry name" value="PTH11-LIKE INTEGRAL MEMBRANE PROTEIN (AFU_ORTHOLOGUE AFUA_5G11245)"/>
    <property type="match status" value="1"/>
</dbReference>
<evidence type="ECO:0000256" key="3">
    <source>
        <dbReference type="ARBA" id="ARBA00022989"/>
    </source>
</evidence>
<feature type="transmembrane region" description="Helical" evidence="7">
    <location>
        <begin position="58"/>
        <end position="77"/>
    </location>
</feature>
<evidence type="ECO:0000256" key="4">
    <source>
        <dbReference type="ARBA" id="ARBA00023136"/>
    </source>
</evidence>
<feature type="compositionally biased region" description="Polar residues" evidence="6">
    <location>
        <begin position="234"/>
        <end position="244"/>
    </location>
</feature>
<comment type="subcellular location">
    <subcellularLocation>
        <location evidence="1">Membrane</location>
        <topology evidence="1">Multi-pass membrane protein</topology>
    </subcellularLocation>
</comment>
<accession>A0A4S8RE06</accession>
<keyword evidence="2 7" id="KW-0812">Transmembrane</keyword>
<evidence type="ECO:0000256" key="1">
    <source>
        <dbReference type="ARBA" id="ARBA00004141"/>
    </source>
</evidence>
<dbReference type="PANTHER" id="PTHR33048:SF47">
    <property type="entry name" value="INTEGRAL MEMBRANE PROTEIN-RELATED"/>
    <property type="match status" value="1"/>
</dbReference>
<evidence type="ECO:0000256" key="2">
    <source>
        <dbReference type="ARBA" id="ARBA00022692"/>
    </source>
</evidence>
<protein>
    <recommendedName>
        <fullName evidence="8">Rhodopsin domain-containing protein</fullName>
    </recommendedName>
</protein>
<evidence type="ECO:0000313" key="9">
    <source>
        <dbReference type="EMBL" id="THV55552.1"/>
    </source>
</evidence>
<organism evidence="9 10">
    <name type="scientific">Botrytis galanthina</name>
    <dbReference type="NCBI Taxonomy" id="278940"/>
    <lineage>
        <taxon>Eukaryota</taxon>
        <taxon>Fungi</taxon>
        <taxon>Dikarya</taxon>
        <taxon>Ascomycota</taxon>
        <taxon>Pezizomycotina</taxon>
        <taxon>Leotiomycetes</taxon>
        <taxon>Helotiales</taxon>
        <taxon>Sclerotiniaceae</taxon>
        <taxon>Botrytis</taxon>
    </lineage>
</organism>
<sequence>MSTAGFFHTPVYPGVNLDANEGPKINSVSGVFIGISLITIFVRVFSRWWTKIGFWVDDYLILVGAAFSIAYSALLIFEVQHNYYGQHIGKMDIPHLMSFVKGLYVATIMYPIALTFSKLSLLALYWRIFRVPKGQMPFIVAAAVNIAWMTAALTLICTSLYLAKGSSKVDDVDAGLWAAIELNTWVLVASIPTFKPIIVKILKDRKARQAAASGNHADYSKSISTNKGYKRSEGSSFPSTTSGDQLDLVERCAIRENSSQNEMELDVRG</sequence>
<dbReference type="Proteomes" id="UP000308671">
    <property type="component" value="Unassembled WGS sequence"/>
</dbReference>
<comment type="caution">
    <text evidence="9">The sequence shown here is derived from an EMBL/GenBank/DDBJ whole genome shotgun (WGS) entry which is preliminary data.</text>
</comment>
<dbReference type="AlphaFoldDB" id="A0A4S8RE06"/>
<proteinExistence type="inferred from homology"/>
<feature type="transmembrane region" description="Helical" evidence="7">
    <location>
        <begin position="103"/>
        <end position="126"/>
    </location>
</feature>
<evidence type="ECO:0000313" key="10">
    <source>
        <dbReference type="Proteomes" id="UP000308671"/>
    </source>
</evidence>
<feature type="region of interest" description="Disordered" evidence="6">
    <location>
        <begin position="224"/>
        <end position="244"/>
    </location>
</feature>
<keyword evidence="3 7" id="KW-1133">Transmembrane helix</keyword>
<comment type="similarity">
    <text evidence="5">Belongs to the SAT4 family.</text>
</comment>
<dbReference type="OrthoDB" id="3648173at2759"/>
<evidence type="ECO:0000259" key="8">
    <source>
        <dbReference type="Pfam" id="PF20684"/>
    </source>
</evidence>
<dbReference type="GO" id="GO:0016020">
    <property type="term" value="C:membrane"/>
    <property type="evidence" value="ECO:0007669"/>
    <property type="project" value="UniProtKB-SubCell"/>
</dbReference>
<feature type="transmembrane region" description="Helical" evidence="7">
    <location>
        <begin position="25"/>
        <end position="46"/>
    </location>
</feature>
<feature type="domain" description="Rhodopsin" evidence="8">
    <location>
        <begin position="42"/>
        <end position="155"/>
    </location>
</feature>
<dbReference type="InterPro" id="IPR052337">
    <property type="entry name" value="SAT4-like"/>
</dbReference>
<keyword evidence="10" id="KW-1185">Reference proteome</keyword>
<reference evidence="9 10" key="1">
    <citation type="submission" date="2017-12" db="EMBL/GenBank/DDBJ databases">
        <title>Comparative genomics of Botrytis spp.</title>
        <authorList>
            <person name="Valero-Jimenez C.A."/>
            <person name="Tapia P."/>
            <person name="Veloso J."/>
            <person name="Silva-Moreno E."/>
            <person name="Staats M."/>
            <person name="Valdes J.H."/>
            <person name="Van Kan J.A.L."/>
        </authorList>
    </citation>
    <scope>NUCLEOTIDE SEQUENCE [LARGE SCALE GENOMIC DNA]</scope>
    <source>
        <strain evidence="9 10">MUCL435</strain>
    </source>
</reference>
<keyword evidence="4 7" id="KW-0472">Membrane</keyword>
<evidence type="ECO:0000256" key="5">
    <source>
        <dbReference type="ARBA" id="ARBA00038359"/>
    </source>
</evidence>